<dbReference type="KEGG" id="bbel:109470635"/>
<dbReference type="RefSeq" id="XP_019625219.1">
    <property type="nucleotide sequence ID" value="XM_019769660.1"/>
</dbReference>
<evidence type="ECO:0000256" key="4">
    <source>
        <dbReference type="ARBA" id="ARBA00022614"/>
    </source>
</evidence>
<keyword evidence="7" id="KW-1185">Reference proteome</keyword>
<reference evidence="8" key="1">
    <citation type="submission" date="2025-08" db="UniProtKB">
        <authorList>
            <consortium name="RefSeq"/>
        </authorList>
    </citation>
    <scope>IDENTIFICATION</scope>
    <source>
        <tissue evidence="8">Gonad</tissue>
    </source>
</reference>
<name>A0A6P4YTY1_BRABE</name>
<sequence length="207" mass="22970">MSTTPRSPRKGAITAEASIDNENDVGPPIDFSFKMLCSMDDATEDEMRQGSRKHKYDEEGKINSNALRMNNNALTTLDGLPGAITRLFINPEALAWVDLSFNDLTTVDPVLLGYGNIKVLYLHGNSIENIVEVDKLPALPVLKNLTLHGNPIDQEPGYKHYILSLMPHLASLDFTSVSKADRATAKTWIHMYGKTMKSKKKKKKKAA</sequence>
<dbReference type="PANTHER" id="PTHR46545:SF1">
    <property type="entry name" value="LEUCINE-RICH REPEAT-CONTAINING PROTEIN 51"/>
    <property type="match status" value="1"/>
</dbReference>
<dbReference type="GO" id="GO:0005737">
    <property type="term" value="C:cytoplasm"/>
    <property type="evidence" value="ECO:0007669"/>
    <property type="project" value="UniProtKB-SubCell"/>
</dbReference>
<protein>
    <recommendedName>
        <fullName evidence="2">Leucine-rich repeat-containing protein 51</fullName>
    </recommendedName>
</protein>
<evidence type="ECO:0000313" key="7">
    <source>
        <dbReference type="Proteomes" id="UP000515135"/>
    </source>
</evidence>
<evidence type="ECO:0000256" key="5">
    <source>
        <dbReference type="ARBA" id="ARBA00022737"/>
    </source>
</evidence>
<keyword evidence="5" id="KW-0677">Repeat</keyword>
<keyword evidence="3" id="KW-0963">Cytoplasm</keyword>
<gene>
    <name evidence="8" type="primary">LOC109470635</name>
</gene>
<evidence type="ECO:0000256" key="3">
    <source>
        <dbReference type="ARBA" id="ARBA00022490"/>
    </source>
</evidence>
<keyword evidence="4" id="KW-0433">Leucine-rich repeat</keyword>
<evidence type="ECO:0000256" key="1">
    <source>
        <dbReference type="ARBA" id="ARBA00004496"/>
    </source>
</evidence>
<dbReference type="SUPFAM" id="SSF52058">
    <property type="entry name" value="L domain-like"/>
    <property type="match status" value="1"/>
</dbReference>
<dbReference type="PANTHER" id="PTHR46545">
    <property type="entry name" value="LEUCINE-RICH REPEAT-CONTAINING PROTEIN 51"/>
    <property type="match status" value="1"/>
</dbReference>
<dbReference type="Proteomes" id="UP000515135">
    <property type="component" value="Unplaced"/>
</dbReference>
<dbReference type="PROSITE" id="PS51450">
    <property type="entry name" value="LRR"/>
    <property type="match status" value="1"/>
</dbReference>
<evidence type="ECO:0000313" key="8">
    <source>
        <dbReference type="RefSeq" id="XP_019625219.1"/>
    </source>
</evidence>
<dbReference type="AlphaFoldDB" id="A0A6P4YTY1"/>
<proteinExistence type="predicted"/>
<dbReference type="Gene3D" id="3.80.10.10">
    <property type="entry name" value="Ribonuclease Inhibitor"/>
    <property type="match status" value="1"/>
</dbReference>
<dbReference type="InterPro" id="IPR032675">
    <property type="entry name" value="LRR_dom_sf"/>
</dbReference>
<evidence type="ECO:0000256" key="6">
    <source>
        <dbReference type="SAM" id="MobiDB-lite"/>
    </source>
</evidence>
<dbReference type="GeneID" id="109470635"/>
<dbReference type="OrthoDB" id="676979at2759"/>
<feature type="region of interest" description="Disordered" evidence="6">
    <location>
        <begin position="1"/>
        <end position="26"/>
    </location>
</feature>
<organism evidence="7 8">
    <name type="scientific">Branchiostoma belcheri</name>
    <name type="common">Amphioxus</name>
    <dbReference type="NCBI Taxonomy" id="7741"/>
    <lineage>
        <taxon>Eukaryota</taxon>
        <taxon>Metazoa</taxon>
        <taxon>Chordata</taxon>
        <taxon>Cephalochordata</taxon>
        <taxon>Leptocardii</taxon>
        <taxon>Amphioxiformes</taxon>
        <taxon>Branchiostomatidae</taxon>
        <taxon>Branchiostoma</taxon>
    </lineage>
</organism>
<accession>A0A6P4YTY1</accession>
<dbReference type="Pfam" id="PF14580">
    <property type="entry name" value="LRR_9"/>
    <property type="match status" value="1"/>
</dbReference>
<comment type="subcellular location">
    <subcellularLocation>
        <location evidence="1">Cytoplasm</location>
    </subcellularLocation>
</comment>
<evidence type="ECO:0000256" key="2">
    <source>
        <dbReference type="ARBA" id="ARBA00014223"/>
    </source>
</evidence>
<dbReference type="InterPro" id="IPR001611">
    <property type="entry name" value="Leu-rich_rpt"/>
</dbReference>